<evidence type="ECO:0000313" key="1">
    <source>
        <dbReference type="EMBL" id="KAK7850257.1"/>
    </source>
</evidence>
<keyword evidence="2" id="KW-1185">Reference proteome</keyword>
<gene>
    <name evidence="1" type="ORF">CFP56_001349</name>
</gene>
<dbReference type="AlphaFoldDB" id="A0AAW0LH85"/>
<protein>
    <submittedName>
        <fullName evidence="1">Uncharacterized protein</fullName>
    </submittedName>
</protein>
<comment type="caution">
    <text evidence="1">The sequence shown here is derived from an EMBL/GenBank/DDBJ whole genome shotgun (WGS) entry which is preliminary data.</text>
</comment>
<proteinExistence type="predicted"/>
<dbReference type="Proteomes" id="UP000237347">
    <property type="component" value="Unassembled WGS sequence"/>
</dbReference>
<sequence length="107" mass="12354">MNYGEGSQSMNKSFYSGVVPIFWLALDIIPQSLRTRPNIPVRSGFQNHEKDVSIQKTWIQKLSYMCKRVFSFTQHRLGKAQFSSKELSIIFVTLIGQHRQDSNIAFV</sequence>
<reference evidence="1 2" key="1">
    <citation type="journal article" date="2018" name="Sci. Data">
        <title>The draft genome sequence of cork oak.</title>
        <authorList>
            <person name="Ramos A.M."/>
            <person name="Usie A."/>
            <person name="Barbosa P."/>
            <person name="Barros P.M."/>
            <person name="Capote T."/>
            <person name="Chaves I."/>
            <person name="Simoes F."/>
            <person name="Abreu I."/>
            <person name="Carrasquinho I."/>
            <person name="Faro C."/>
            <person name="Guimaraes J.B."/>
            <person name="Mendonca D."/>
            <person name="Nobrega F."/>
            <person name="Rodrigues L."/>
            <person name="Saibo N.J.M."/>
            <person name="Varela M.C."/>
            <person name="Egas C."/>
            <person name="Matos J."/>
            <person name="Miguel C.M."/>
            <person name="Oliveira M.M."/>
            <person name="Ricardo C.P."/>
            <person name="Goncalves S."/>
        </authorList>
    </citation>
    <scope>NUCLEOTIDE SEQUENCE [LARGE SCALE GENOMIC DNA]</scope>
    <source>
        <strain evidence="2">cv. HL8</strain>
    </source>
</reference>
<accession>A0AAW0LH85</accession>
<dbReference type="EMBL" id="PKMF04000103">
    <property type="protein sequence ID" value="KAK7850257.1"/>
    <property type="molecule type" value="Genomic_DNA"/>
</dbReference>
<name>A0AAW0LH85_QUESU</name>
<organism evidence="1 2">
    <name type="scientific">Quercus suber</name>
    <name type="common">Cork oak</name>
    <dbReference type="NCBI Taxonomy" id="58331"/>
    <lineage>
        <taxon>Eukaryota</taxon>
        <taxon>Viridiplantae</taxon>
        <taxon>Streptophyta</taxon>
        <taxon>Embryophyta</taxon>
        <taxon>Tracheophyta</taxon>
        <taxon>Spermatophyta</taxon>
        <taxon>Magnoliopsida</taxon>
        <taxon>eudicotyledons</taxon>
        <taxon>Gunneridae</taxon>
        <taxon>Pentapetalae</taxon>
        <taxon>rosids</taxon>
        <taxon>fabids</taxon>
        <taxon>Fagales</taxon>
        <taxon>Fagaceae</taxon>
        <taxon>Quercus</taxon>
    </lineage>
</organism>
<evidence type="ECO:0000313" key="2">
    <source>
        <dbReference type="Proteomes" id="UP000237347"/>
    </source>
</evidence>